<dbReference type="Proteomes" id="UP000188533">
    <property type="component" value="Unassembled WGS sequence"/>
</dbReference>
<proteinExistence type="predicted"/>
<reference evidence="1 2" key="1">
    <citation type="submission" date="2016-08" db="EMBL/GenBank/DDBJ databases">
        <authorList>
            <consortium name="Lentinula edodes genome sequencing consortium"/>
            <person name="Sakamoto Y."/>
            <person name="Nakade K."/>
            <person name="Sato S."/>
            <person name="Yoshida Y."/>
            <person name="Miyazaki K."/>
            <person name="Natsume S."/>
            <person name="Konno N."/>
        </authorList>
    </citation>
    <scope>NUCLEOTIDE SEQUENCE [LARGE SCALE GENOMIC DNA]</scope>
    <source>
        <strain evidence="1 2">NBRC 111202</strain>
    </source>
</reference>
<organism evidence="1 2">
    <name type="scientific">Lentinula edodes</name>
    <name type="common">Shiitake mushroom</name>
    <name type="synonym">Lentinus edodes</name>
    <dbReference type="NCBI Taxonomy" id="5353"/>
    <lineage>
        <taxon>Eukaryota</taxon>
        <taxon>Fungi</taxon>
        <taxon>Dikarya</taxon>
        <taxon>Basidiomycota</taxon>
        <taxon>Agaricomycotina</taxon>
        <taxon>Agaricomycetes</taxon>
        <taxon>Agaricomycetidae</taxon>
        <taxon>Agaricales</taxon>
        <taxon>Marasmiineae</taxon>
        <taxon>Omphalotaceae</taxon>
        <taxon>Lentinula</taxon>
    </lineage>
</organism>
<evidence type="ECO:0000313" key="2">
    <source>
        <dbReference type="Proteomes" id="UP000188533"/>
    </source>
</evidence>
<name>A0A1Q3ENY3_LENED</name>
<comment type="caution">
    <text evidence="1">The sequence shown here is derived from an EMBL/GenBank/DDBJ whole genome shotgun (WGS) entry which is preliminary data.</text>
</comment>
<evidence type="ECO:0000313" key="1">
    <source>
        <dbReference type="EMBL" id="GAW08920.1"/>
    </source>
</evidence>
<dbReference type="AlphaFoldDB" id="A0A1Q3ENY3"/>
<gene>
    <name evidence="1" type="ORF">LENED_011032</name>
</gene>
<reference evidence="1 2" key="2">
    <citation type="submission" date="2017-02" db="EMBL/GenBank/DDBJ databases">
        <title>A genome survey and senescence transcriptome analysis in Lentinula edodes.</title>
        <authorList>
            <person name="Sakamoto Y."/>
            <person name="Nakade K."/>
            <person name="Sato S."/>
            <person name="Yoshida Y."/>
            <person name="Miyazaki K."/>
            <person name="Natsume S."/>
            <person name="Konno N."/>
        </authorList>
    </citation>
    <scope>NUCLEOTIDE SEQUENCE [LARGE SCALE GENOMIC DNA]</scope>
    <source>
        <strain evidence="1 2">NBRC 111202</strain>
    </source>
</reference>
<protein>
    <submittedName>
        <fullName evidence="1">Uncharacterized protein</fullName>
    </submittedName>
</protein>
<dbReference type="EMBL" id="BDGU01000839">
    <property type="protein sequence ID" value="GAW08920.1"/>
    <property type="molecule type" value="Genomic_DNA"/>
</dbReference>
<accession>A0A1Q3ENY3</accession>
<keyword evidence="2" id="KW-1185">Reference proteome</keyword>
<sequence length="254" mass="28743">MIEEETVNPDRLLTNAVIQVSFLTPKSRGTLVPIQTYFGKICALTLVVSGHFFEIFLITLGSTCPQSGQWTLPKFFAAPIPFSGCPDEKGNLSRNPGSNQDTIGGQNPRNIWYQGSSGFLEVLVNYLKIWPVSVFLVSLVLICRRYLNFGHWQDERTPLNLQRNTGTPISRDSTNDEHGYHKLILNFNKVQYHNHYGAQARKHRYHYTSACTIRPDTITKSSLLARLLRALHLVDAVDGFERQKQECLTPHGAK</sequence>